<sequence>MDVLNACLYKLMRMMGKERAQQLAMEETLRQTQARLNTTAGQKNPAPASNPMVLAKPKPFNGTCGTASKVFVGLIGLHAVTYPKCFPTNTSKVAFTVLFMKDYTATW</sequence>
<protein>
    <submittedName>
        <fullName evidence="1">Uncharacterized protein</fullName>
    </submittedName>
</protein>
<proteinExistence type="predicted"/>
<keyword evidence="2" id="KW-1185">Reference proteome</keyword>
<evidence type="ECO:0000313" key="1">
    <source>
        <dbReference type="EMBL" id="KNZ47738.1"/>
    </source>
</evidence>
<accession>A0A0L6UGT3</accession>
<evidence type="ECO:0000313" key="2">
    <source>
        <dbReference type="Proteomes" id="UP000037035"/>
    </source>
</evidence>
<dbReference type="EMBL" id="LAVV01011492">
    <property type="protein sequence ID" value="KNZ47738.1"/>
    <property type="molecule type" value="Genomic_DNA"/>
</dbReference>
<comment type="caution">
    <text evidence="1">The sequence shown here is derived from an EMBL/GenBank/DDBJ whole genome shotgun (WGS) entry which is preliminary data.</text>
</comment>
<reference evidence="1 2" key="1">
    <citation type="submission" date="2015-08" db="EMBL/GenBank/DDBJ databases">
        <title>Next Generation Sequencing and Analysis of the Genome of Puccinia sorghi L Schw, the Causal Agent of Maize Common Rust.</title>
        <authorList>
            <person name="Rochi L."/>
            <person name="Burguener G."/>
            <person name="Darino M."/>
            <person name="Turjanski A."/>
            <person name="Kreff E."/>
            <person name="Dieguez M.J."/>
            <person name="Sacco F."/>
        </authorList>
    </citation>
    <scope>NUCLEOTIDE SEQUENCE [LARGE SCALE GENOMIC DNA]</scope>
    <source>
        <strain evidence="1 2">RO10H11247</strain>
    </source>
</reference>
<dbReference type="Proteomes" id="UP000037035">
    <property type="component" value="Unassembled WGS sequence"/>
</dbReference>
<gene>
    <name evidence="1" type="ORF">VP01_6196g1</name>
</gene>
<dbReference type="VEuPathDB" id="FungiDB:VP01_6196g1"/>
<organism evidence="1 2">
    <name type="scientific">Puccinia sorghi</name>
    <dbReference type="NCBI Taxonomy" id="27349"/>
    <lineage>
        <taxon>Eukaryota</taxon>
        <taxon>Fungi</taxon>
        <taxon>Dikarya</taxon>
        <taxon>Basidiomycota</taxon>
        <taxon>Pucciniomycotina</taxon>
        <taxon>Pucciniomycetes</taxon>
        <taxon>Pucciniales</taxon>
        <taxon>Pucciniaceae</taxon>
        <taxon>Puccinia</taxon>
    </lineage>
</organism>
<dbReference type="OrthoDB" id="4847360at2759"/>
<name>A0A0L6UGT3_9BASI</name>
<dbReference type="AlphaFoldDB" id="A0A0L6UGT3"/>